<dbReference type="PANTHER" id="PTHR31988:SF15">
    <property type="entry name" value="ESTERASE, PUTATIVE (DUF303)-RELATED"/>
    <property type="match status" value="1"/>
</dbReference>
<reference evidence="4 5" key="1">
    <citation type="submission" date="2024-11" db="EMBL/GenBank/DDBJ databases">
        <title>A near-complete genome assembly of Cinchona calisaya.</title>
        <authorList>
            <person name="Lian D.C."/>
            <person name="Zhao X.W."/>
            <person name="Wei L."/>
        </authorList>
    </citation>
    <scope>NUCLEOTIDE SEQUENCE [LARGE SCALE GENOMIC DNA]</scope>
    <source>
        <tissue evidence="4">Nenye</tissue>
    </source>
</reference>
<protein>
    <recommendedName>
        <fullName evidence="3">Sialate O-acetylesterase domain-containing protein</fullName>
    </recommendedName>
</protein>
<evidence type="ECO:0000313" key="5">
    <source>
        <dbReference type="Proteomes" id="UP001630127"/>
    </source>
</evidence>
<dbReference type="AlphaFoldDB" id="A0ABD2Z5T9"/>
<evidence type="ECO:0000259" key="3">
    <source>
        <dbReference type="Pfam" id="PF03629"/>
    </source>
</evidence>
<keyword evidence="2" id="KW-0732">Signal</keyword>
<dbReference type="InterPro" id="IPR005181">
    <property type="entry name" value="SASA"/>
</dbReference>
<dbReference type="GO" id="GO:0016787">
    <property type="term" value="F:hydrolase activity"/>
    <property type="evidence" value="ECO:0007669"/>
    <property type="project" value="UniProtKB-KW"/>
</dbReference>
<evidence type="ECO:0000256" key="1">
    <source>
        <dbReference type="ARBA" id="ARBA00022801"/>
    </source>
</evidence>
<dbReference type="InterPro" id="IPR052940">
    <property type="entry name" value="Carb_Esterase_6"/>
</dbReference>
<comment type="caution">
    <text evidence="4">The sequence shown here is derived from an EMBL/GenBank/DDBJ whole genome shotgun (WGS) entry which is preliminary data.</text>
</comment>
<keyword evidence="1" id="KW-0378">Hydrolase</keyword>
<feature type="chain" id="PRO_5044770402" description="Sialate O-acetylesterase domain-containing protein" evidence="2">
    <location>
        <begin position="19"/>
        <end position="292"/>
    </location>
</feature>
<dbReference type="Gene3D" id="3.40.50.1110">
    <property type="entry name" value="SGNH hydrolase"/>
    <property type="match status" value="1"/>
</dbReference>
<dbReference type="InterPro" id="IPR036514">
    <property type="entry name" value="SGNH_hydro_sf"/>
</dbReference>
<organism evidence="4 5">
    <name type="scientific">Cinchona calisaya</name>
    <dbReference type="NCBI Taxonomy" id="153742"/>
    <lineage>
        <taxon>Eukaryota</taxon>
        <taxon>Viridiplantae</taxon>
        <taxon>Streptophyta</taxon>
        <taxon>Embryophyta</taxon>
        <taxon>Tracheophyta</taxon>
        <taxon>Spermatophyta</taxon>
        <taxon>Magnoliopsida</taxon>
        <taxon>eudicotyledons</taxon>
        <taxon>Gunneridae</taxon>
        <taxon>Pentapetalae</taxon>
        <taxon>asterids</taxon>
        <taxon>lamiids</taxon>
        <taxon>Gentianales</taxon>
        <taxon>Rubiaceae</taxon>
        <taxon>Cinchonoideae</taxon>
        <taxon>Cinchoneae</taxon>
        <taxon>Cinchona</taxon>
    </lineage>
</organism>
<dbReference type="PANTHER" id="PTHR31988">
    <property type="entry name" value="ESTERASE, PUTATIVE (DUF303)-RELATED"/>
    <property type="match status" value="1"/>
</dbReference>
<evidence type="ECO:0000313" key="4">
    <source>
        <dbReference type="EMBL" id="KAL3514444.1"/>
    </source>
</evidence>
<keyword evidence="5" id="KW-1185">Reference proteome</keyword>
<dbReference type="Proteomes" id="UP001630127">
    <property type="component" value="Unassembled WGS sequence"/>
</dbReference>
<dbReference type="SUPFAM" id="SSF52266">
    <property type="entry name" value="SGNH hydrolase"/>
    <property type="match status" value="1"/>
</dbReference>
<name>A0ABD2Z5T9_9GENT</name>
<sequence length="292" mass="31993">MFAFLWLMLLTYARLASATDSRDVTYPSPIQVRNIFLLAGQSNMSGRGGVINRTWDGVVPPESRPSTRKILRLSARQTWVEAHEPLHKDIDVNNTCGVGPGMAFANALIQKDSSIGVIGLVPCAVGGTKISEWGRGSNLYNQLVRRAGAALKGGGIITALLWYQGESDTVVYEDAKLYKMRLERLFRHLRDDLQLPALQVIQVALASGQGAYVDVVRKAQLGVGFALPNVQTVDAYGLAMEPDSLHLSASAQVQLGEMLADTFLQSLPLPIHVQSCACRTTTFHNFVFRFFT</sequence>
<accession>A0ABD2Z5T9</accession>
<proteinExistence type="predicted"/>
<evidence type="ECO:0000256" key="2">
    <source>
        <dbReference type="SAM" id="SignalP"/>
    </source>
</evidence>
<dbReference type="EMBL" id="JBJUIK010000011">
    <property type="protein sequence ID" value="KAL3514444.1"/>
    <property type="molecule type" value="Genomic_DNA"/>
</dbReference>
<dbReference type="Pfam" id="PF03629">
    <property type="entry name" value="SASA"/>
    <property type="match status" value="1"/>
</dbReference>
<feature type="domain" description="Sialate O-acetylesterase" evidence="3">
    <location>
        <begin position="33"/>
        <end position="265"/>
    </location>
</feature>
<feature type="signal peptide" evidence="2">
    <location>
        <begin position="1"/>
        <end position="18"/>
    </location>
</feature>
<gene>
    <name evidence="4" type="ORF">ACH5RR_027161</name>
</gene>